<feature type="domain" description="Oligopeptidase F N-terminal" evidence="8">
    <location>
        <begin position="115"/>
        <end position="182"/>
    </location>
</feature>
<evidence type="ECO:0000256" key="2">
    <source>
        <dbReference type="ARBA" id="ARBA00022723"/>
    </source>
</evidence>
<keyword evidence="5 6" id="KW-0482">Metalloprotease</keyword>
<dbReference type="EC" id="3.4.24.-" evidence="6"/>
<reference evidence="10" key="2">
    <citation type="submission" date="2011-01" db="EMBL/GenBank/DDBJ databases">
        <title>The complete genome of Deinococcus maricopensis DSM 21211.</title>
        <authorList>
            <consortium name="US DOE Joint Genome Institute (JGI-PGF)"/>
            <person name="Lucas S."/>
            <person name="Copeland A."/>
            <person name="Lapidus A."/>
            <person name="Goodwin L."/>
            <person name="Pitluck S."/>
            <person name="Kyrpides N."/>
            <person name="Mavromatis K."/>
            <person name="Pagani I."/>
            <person name="Ivanova N."/>
            <person name="Ovchinnikova G."/>
            <person name="Zeytun A."/>
            <person name="Detter J.C."/>
            <person name="Han C."/>
            <person name="Land M."/>
            <person name="Hauser L."/>
            <person name="Markowitz V."/>
            <person name="Cheng J.-F."/>
            <person name="Hugenholtz P."/>
            <person name="Woyke T."/>
            <person name="Wu D."/>
            <person name="Pukall R."/>
            <person name="Gehrich-Schroeter G."/>
            <person name="Brambilla E."/>
            <person name="Klenk H.-P."/>
            <person name="Eisen J.A."/>
        </authorList>
    </citation>
    <scope>NUCLEOTIDE SEQUENCE [LARGE SCALE GENOMIC DNA]</scope>
    <source>
        <strain evidence="10">DSM 21211 / LMG 22137 / NRRL B-23946 / LB-34</strain>
    </source>
</reference>
<evidence type="ECO:0000259" key="7">
    <source>
        <dbReference type="Pfam" id="PF01432"/>
    </source>
</evidence>
<dbReference type="Gene3D" id="1.10.1370.20">
    <property type="entry name" value="Oligoendopeptidase f, C-terminal domain"/>
    <property type="match status" value="1"/>
</dbReference>
<dbReference type="OrthoDB" id="9766487at2"/>
<proteinExistence type="inferred from homology"/>
<sequence>MSNQLPPRADLPRDVTWDIEAIYPTPEAWDADASALPDTLEALRAYAGTLGRGPEALAAFLSAQEDARLRVSKLMQYASMSASTDGRDPEAAARRDRAQGLLAQYAAATAFAKPELLALNPDTVRPWLERENLQAFARPLELIWRERPHVRSAEVEELLGQLGTPFASARGIHPTLVNMDLDLGSTVEDGVRVPIGQGNIDALTQHPDRDTRREAWESYADAHLNVQHGLAAALATGLRQDVFLARARHYPDSLSAALAPLHLPAEVFHNLLDTYRQHTPTWHRYWRARAKWLGLPELREYDVKAPLTANPPRVTYAQAVDWITDGMAPLGEDYTRTMRDGLTTQRWVDYGANEGKRQGAYSTGLPGGKPYIFMSWQDSLFSMSTLAHEIGHSMHSLLSSRTQPTPQARYTLFAAEVASNFNQAMVRHHLFGTDITPDFEVALIEEAMSNFHRYFFIMPTLARFELETHQRAEAGKPLSAPTMNDLMADLLSEGYGDTVRMDRERSGIMWAQFSTHLYSNFYTFQYATGISAAHQLRARFDDEPDAAREAYLTFLRAGGSLDPLDALQAAGVDMRTPEAVERTFAVLDGYVRRLEELVAARNHTQNA</sequence>
<dbReference type="PANTHER" id="PTHR11804">
    <property type="entry name" value="PROTEASE M3 THIMET OLIGOPEPTIDASE-RELATED"/>
    <property type="match status" value="1"/>
</dbReference>
<dbReference type="AlphaFoldDB" id="E8U8Y0"/>
<keyword evidence="3 6" id="KW-0378">Hydrolase</keyword>
<evidence type="ECO:0000256" key="6">
    <source>
        <dbReference type="RuleBase" id="RU368091"/>
    </source>
</evidence>
<keyword evidence="1 6" id="KW-0645">Protease</keyword>
<dbReference type="GO" id="GO:0006508">
    <property type="term" value="P:proteolysis"/>
    <property type="evidence" value="ECO:0007669"/>
    <property type="project" value="UniProtKB-KW"/>
</dbReference>
<dbReference type="GO" id="GO:0004222">
    <property type="term" value="F:metalloendopeptidase activity"/>
    <property type="evidence" value="ECO:0007669"/>
    <property type="project" value="UniProtKB-UniRule"/>
</dbReference>
<keyword evidence="4 6" id="KW-0862">Zinc</keyword>
<reference evidence="9 10" key="1">
    <citation type="journal article" date="2011" name="Stand. Genomic Sci.">
        <title>Complete genome sequence of Deinococcus maricopensis type strain (LB-34).</title>
        <authorList>
            <person name="Pukall R."/>
            <person name="Zeytun A."/>
            <person name="Lucas S."/>
            <person name="Lapidus A."/>
            <person name="Hammon N."/>
            <person name="Deshpande S."/>
            <person name="Nolan M."/>
            <person name="Cheng J.F."/>
            <person name="Pitluck S."/>
            <person name="Liolios K."/>
            <person name="Pagani I."/>
            <person name="Mikhailova N."/>
            <person name="Ivanova N."/>
            <person name="Mavromatis K."/>
            <person name="Pati A."/>
            <person name="Tapia R."/>
            <person name="Han C."/>
            <person name="Goodwin L."/>
            <person name="Chen A."/>
            <person name="Palaniappan K."/>
            <person name="Land M."/>
            <person name="Hauser L."/>
            <person name="Chang Y.J."/>
            <person name="Jeffries C.D."/>
            <person name="Brambilla E.M."/>
            <person name="Rohde M."/>
            <person name="Goker M."/>
            <person name="Detter J.C."/>
            <person name="Woyke T."/>
            <person name="Bristow J."/>
            <person name="Eisen J.A."/>
            <person name="Markowitz V."/>
            <person name="Hugenholtz P."/>
            <person name="Kyrpides N.C."/>
            <person name="Klenk H.P."/>
        </authorList>
    </citation>
    <scope>NUCLEOTIDE SEQUENCE [LARGE SCALE GENOMIC DNA]</scope>
    <source>
        <strain evidence="10">DSM 21211 / LMG 22137 / NRRL B-23946 / LB-34</strain>
    </source>
</reference>
<evidence type="ECO:0000256" key="3">
    <source>
        <dbReference type="ARBA" id="ARBA00022801"/>
    </source>
</evidence>
<evidence type="ECO:0000256" key="4">
    <source>
        <dbReference type="ARBA" id="ARBA00022833"/>
    </source>
</evidence>
<dbReference type="InterPro" id="IPR013647">
    <property type="entry name" value="OligopepF_N_dom"/>
</dbReference>
<evidence type="ECO:0000313" key="10">
    <source>
        <dbReference type="Proteomes" id="UP000008635"/>
    </source>
</evidence>
<comment type="function">
    <text evidence="6">Has oligopeptidase activity and degrades a variety of small bioactive peptides.</text>
</comment>
<dbReference type="InterPro" id="IPR045090">
    <property type="entry name" value="Pept_M3A_M3B"/>
</dbReference>
<comment type="cofactor">
    <cofactor evidence="6">
        <name>Zn(2+)</name>
        <dbReference type="ChEBI" id="CHEBI:29105"/>
    </cofactor>
    <text evidence="6">Binds 1 zinc ion.</text>
</comment>
<dbReference type="EMBL" id="CP002454">
    <property type="protein sequence ID" value="ADV67519.1"/>
    <property type="molecule type" value="Genomic_DNA"/>
</dbReference>
<dbReference type="Gene3D" id="1.20.140.70">
    <property type="entry name" value="Oligopeptidase f, N-terminal domain"/>
    <property type="match status" value="1"/>
</dbReference>
<name>E8U8Y0_DEIML</name>
<dbReference type="NCBIfam" id="TIGR00181">
    <property type="entry name" value="pepF"/>
    <property type="match status" value="1"/>
</dbReference>
<organism evidence="9 10">
    <name type="scientific">Deinococcus maricopensis (strain DSM 21211 / LMG 22137 / NRRL B-23946 / LB-34)</name>
    <dbReference type="NCBI Taxonomy" id="709986"/>
    <lineage>
        <taxon>Bacteria</taxon>
        <taxon>Thermotogati</taxon>
        <taxon>Deinococcota</taxon>
        <taxon>Deinococci</taxon>
        <taxon>Deinococcales</taxon>
        <taxon>Deinococcaceae</taxon>
        <taxon>Deinococcus</taxon>
    </lineage>
</organism>
<dbReference type="CDD" id="cd09608">
    <property type="entry name" value="M3B_PepF"/>
    <property type="match status" value="1"/>
</dbReference>
<dbReference type="KEGG" id="dmr:Deima_1873"/>
<evidence type="ECO:0000259" key="8">
    <source>
        <dbReference type="Pfam" id="PF08439"/>
    </source>
</evidence>
<dbReference type="STRING" id="709986.Deima_1873"/>
<dbReference type="Proteomes" id="UP000008635">
    <property type="component" value="Chromosome"/>
</dbReference>
<dbReference type="PANTHER" id="PTHR11804:SF77">
    <property type="entry name" value="OLIGOENDOPEPTIDASE F"/>
    <property type="match status" value="1"/>
</dbReference>
<dbReference type="eggNOG" id="COG1164">
    <property type="taxonomic scope" value="Bacteria"/>
</dbReference>
<gene>
    <name evidence="9" type="ordered locus">Deima_1873</name>
</gene>
<accession>E8U8Y0</accession>
<dbReference type="Pfam" id="PF08439">
    <property type="entry name" value="Peptidase_M3_N"/>
    <property type="match status" value="1"/>
</dbReference>
<dbReference type="InterPro" id="IPR004438">
    <property type="entry name" value="Peptidase_M3B"/>
</dbReference>
<dbReference type="SUPFAM" id="SSF55486">
    <property type="entry name" value="Metalloproteases ('zincins'), catalytic domain"/>
    <property type="match status" value="1"/>
</dbReference>
<dbReference type="HOGENOM" id="CLU_021290_2_0_0"/>
<dbReference type="InterPro" id="IPR042088">
    <property type="entry name" value="OligoPept_F_C"/>
</dbReference>
<dbReference type="InterPro" id="IPR001567">
    <property type="entry name" value="Pept_M3A_M3B_dom"/>
</dbReference>
<evidence type="ECO:0000313" key="9">
    <source>
        <dbReference type="EMBL" id="ADV67519.1"/>
    </source>
</evidence>
<feature type="domain" description="Peptidase M3A/M3B catalytic" evidence="7">
    <location>
        <begin position="203"/>
        <end position="585"/>
    </location>
</feature>
<keyword evidence="10" id="KW-1185">Reference proteome</keyword>
<evidence type="ECO:0000256" key="1">
    <source>
        <dbReference type="ARBA" id="ARBA00022670"/>
    </source>
</evidence>
<dbReference type="GO" id="GO:0006518">
    <property type="term" value="P:peptide metabolic process"/>
    <property type="evidence" value="ECO:0007669"/>
    <property type="project" value="TreeGrafter"/>
</dbReference>
<dbReference type="GO" id="GO:0046872">
    <property type="term" value="F:metal ion binding"/>
    <property type="evidence" value="ECO:0007669"/>
    <property type="project" value="UniProtKB-UniRule"/>
</dbReference>
<keyword evidence="2 6" id="KW-0479">Metal-binding</keyword>
<comment type="similarity">
    <text evidence="6">Belongs to the peptidase M3B family.</text>
</comment>
<protein>
    <recommendedName>
        <fullName evidence="6">Oligopeptidase F</fullName>
        <ecNumber evidence="6">3.4.24.-</ecNumber>
    </recommendedName>
</protein>
<evidence type="ECO:0000256" key="5">
    <source>
        <dbReference type="ARBA" id="ARBA00023049"/>
    </source>
</evidence>
<dbReference type="RefSeq" id="WP_013557024.1">
    <property type="nucleotide sequence ID" value="NC_014958.1"/>
</dbReference>
<dbReference type="Pfam" id="PF01432">
    <property type="entry name" value="Peptidase_M3"/>
    <property type="match status" value="1"/>
</dbReference>